<proteinExistence type="predicted"/>
<feature type="domain" description="SnoaL-like" evidence="1">
    <location>
        <begin position="4"/>
        <end position="128"/>
    </location>
</feature>
<evidence type="ECO:0000313" key="2">
    <source>
        <dbReference type="EMBL" id="MBB3048192.1"/>
    </source>
</evidence>
<dbReference type="InterPro" id="IPR032710">
    <property type="entry name" value="NTF2-like_dom_sf"/>
</dbReference>
<dbReference type="CDD" id="cd00531">
    <property type="entry name" value="NTF2_like"/>
    <property type="match status" value="1"/>
</dbReference>
<keyword evidence="3" id="KW-1185">Reference proteome</keyword>
<name>A0A7W4W7C5_9GAMM</name>
<comment type="caution">
    <text evidence="2">The sequence shown here is derived from an EMBL/GenBank/DDBJ whole genome shotgun (WGS) entry which is preliminary data.</text>
</comment>
<dbReference type="RefSeq" id="WP_183410992.1">
    <property type="nucleotide sequence ID" value="NZ_JACHWY010000003.1"/>
</dbReference>
<dbReference type="Pfam" id="PF13577">
    <property type="entry name" value="SnoaL_4"/>
    <property type="match status" value="1"/>
</dbReference>
<organism evidence="2 3">
    <name type="scientific">Litorivivens lipolytica</name>
    <dbReference type="NCBI Taxonomy" id="1524264"/>
    <lineage>
        <taxon>Bacteria</taxon>
        <taxon>Pseudomonadati</taxon>
        <taxon>Pseudomonadota</taxon>
        <taxon>Gammaproteobacteria</taxon>
        <taxon>Litorivivens</taxon>
    </lineage>
</organism>
<accession>A0A7W4W7C5</accession>
<gene>
    <name evidence="2" type="ORF">FHR99_002466</name>
</gene>
<dbReference type="AlphaFoldDB" id="A0A7W4W7C5"/>
<dbReference type="InterPro" id="IPR037401">
    <property type="entry name" value="SnoaL-like"/>
</dbReference>
<protein>
    <recommendedName>
        <fullName evidence="1">SnoaL-like domain-containing protein</fullName>
    </recommendedName>
</protein>
<dbReference type="Gene3D" id="3.10.450.50">
    <property type="match status" value="1"/>
</dbReference>
<reference evidence="2 3" key="1">
    <citation type="submission" date="2020-08" db="EMBL/GenBank/DDBJ databases">
        <title>Genomic Encyclopedia of Type Strains, Phase III (KMG-III): the genomes of soil and plant-associated and newly described type strains.</title>
        <authorList>
            <person name="Whitman W."/>
        </authorList>
    </citation>
    <scope>NUCLEOTIDE SEQUENCE [LARGE SCALE GENOMIC DNA]</scope>
    <source>
        <strain evidence="2 3">CECT 8654</strain>
    </source>
</reference>
<dbReference type="EMBL" id="JACHWY010000003">
    <property type="protein sequence ID" value="MBB3048192.1"/>
    <property type="molecule type" value="Genomic_DNA"/>
</dbReference>
<evidence type="ECO:0000313" key="3">
    <source>
        <dbReference type="Proteomes" id="UP000537130"/>
    </source>
</evidence>
<evidence type="ECO:0000259" key="1">
    <source>
        <dbReference type="Pfam" id="PF13577"/>
    </source>
</evidence>
<sequence length="143" mass="16273">MTNHADDYHTIMNTLALFPRVVDNKQWDKVGDVFAAEVCFDYGDGGEKQGLDALVKQFKKFHDRCSAMQHLLGSIHVEIDGDTALTRAYVQARHQGIGDKRNAIFDTHGEYTDQWQRLPEGWRIVRRDASWSVFAGDASVLFD</sequence>
<dbReference type="SUPFAM" id="SSF54427">
    <property type="entry name" value="NTF2-like"/>
    <property type="match status" value="1"/>
</dbReference>
<dbReference type="Proteomes" id="UP000537130">
    <property type="component" value="Unassembled WGS sequence"/>
</dbReference>